<protein>
    <recommendedName>
        <fullName evidence="3">Solute-binding protein family 3/N-terminal domain-containing protein</fullName>
    </recommendedName>
</protein>
<evidence type="ECO:0008006" key="3">
    <source>
        <dbReference type="Google" id="ProtNLM"/>
    </source>
</evidence>
<dbReference type="EMBL" id="BAAANL010000001">
    <property type="protein sequence ID" value="GAA1851305.1"/>
    <property type="molecule type" value="Genomic_DNA"/>
</dbReference>
<dbReference type="Proteomes" id="UP001501094">
    <property type="component" value="Unassembled WGS sequence"/>
</dbReference>
<dbReference type="Gene3D" id="3.40.190.10">
    <property type="entry name" value="Periplasmic binding protein-like II"/>
    <property type="match status" value="2"/>
</dbReference>
<reference evidence="1 2" key="1">
    <citation type="journal article" date="2019" name="Int. J. Syst. Evol. Microbiol.">
        <title>The Global Catalogue of Microorganisms (GCM) 10K type strain sequencing project: providing services to taxonomists for standard genome sequencing and annotation.</title>
        <authorList>
            <consortium name="The Broad Institute Genomics Platform"/>
            <consortium name="The Broad Institute Genome Sequencing Center for Infectious Disease"/>
            <person name="Wu L."/>
            <person name="Ma J."/>
        </authorList>
    </citation>
    <scope>NUCLEOTIDE SEQUENCE [LARGE SCALE GENOMIC DNA]</scope>
    <source>
        <strain evidence="1 2">JCM 14326</strain>
    </source>
</reference>
<evidence type="ECO:0000313" key="2">
    <source>
        <dbReference type="Proteomes" id="UP001501094"/>
    </source>
</evidence>
<accession>A0ABN2N3Z8</accession>
<name>A0ABN2N3Z8_9MICO</name>
<gene>
    <name evidence="1" type="ORF">GCM10009751_04740</name>
</gene>
<proteinExistence type="predicted"/>
<organism evidence="1 2">
    <name type="scientific">Myceligenerans crystallogenes</name>
    <dbReference type="NCBI Taxonomy" id="316335"/>
    <lineage>
        <taxon>Bacteria</taxon>
        <taxon>Bacillati</taxon>
        <taxon>Actinomycetota</taxon>
        <taxon>Actinomycetes</taxon>
        <taxon>Micrococcales</taxon>
        <taxon>Promicromonosporaceae</taxon>
        <taxon>Myceligenerans</taxon>
    </lineage>
</organism>
<comment type="caution">
    <text evidence="1">The sequence shown here is derived from an EMBL/GenBank/DDBJ whole genome shotgun (WGS) entry which is preliminary data.</text>
</comment>
<evidence type="ECO:0000313" key="1">
    <source>
        <dbReference type="EMBL" id="GAA1851305.1"/>
    </source>
</evidence>
<sequence>MDPEDPDGGPVTELVTEVLQRAGYQPEVQYKSWSLVEESVTDGTSAAAFPLVVSQERSEKFVSSESLVDFEYVLFYDTAKGAPEISSADDLAKLRVGGIAGYDYWSEIDAAVDNWIEFDTSLEGFNALKDGRIDLLAEGLIPGQALVAGSEFHGDAAGIDYIRDVSPLVRSKQGVHLMVSRTNESETLIAAFNKALADFRRTEEYNAVLDGLAAPSQSPVRLEPYTESGLVELLDATGRQVLLAPRGTEAEVLTWPDELTTTAEQGSKPPLVEIKVTAGPAAGRVVFVDARSIVVGSEAE</sequence>
<dbReference type="SUPFAM" id="SSF53850">
    <property type="entry name" value="Periplasmic binding protein-like II"/>
    <property type="match status" value="1"/>
</dbReference>
<keyword evidence="2" id="KW-1185">Reference proteome</keyword>